<evidence type="ECO:0000313" key="2">
    <source>
        <dbReference type="Proteomes" id="UP000826212"/>
    </source>
</evidence>
<name>A0AC61NDR2_9BACT</name>
<evidence type="ECO:0000313" key="1">
    <source>
        <dbReference type="EMBL" id="QZE13626.1"/>
    </source>
</evidence>
<accession>A0AC61NDR2</accession>
<gene>
    <name evidence="1" type="ORF">K4L44_13780</name>
</gene>
<keyword evidence="2" id="KW-1185">Reference proteome</keyword>
<reference evidence="1" key="1">
    <citation type="submission" date="2021-08" db="EMBL/GenBank/DDBJ databases">
        <title>Novel anaerobic bacterium isolated from sea squirt in East Sea, Republic of Korea.</title>
        <authorList>
            <person name="Nguyen T.H."/>
            <person name="Li Z."/>
            <person name="Lee Y.-J."/>
            <person name="Ko J."/>
            <person name="Kim S.-G."/>
        </authorList>
    </citation>
    <scope>NUCLEOTIDE SEQUENCE</scope>
    <source>
        <strain evidence="1">KCTC 25031</strain>
    </source>
</reference>
<dbReference type="Proteomes" id="UP000826212">
    <property type="component" value="Chromosome"/>
</dbReference>
<dbReference type="EMBL" id="CP081303">
    <property type="protein sequence ID" value="QZE13626.1"/>
    <property type="molecule type" value="Genomic_DNA"/>
</dbReference>
<organism evidence="1 2">
    <name type="scientific">Halosquirtibacter laminarini</name>
    <dbReference type="NCBI Taxonomy" id="3374600"/>
    <lineage>
        <taxon>Bacteria</taxon>
        <taxon>Pseudomonadati</taxon>
        <taxon>Bacteroidota</taxon>
        <taxon>Bacteroidia</taxon>
        <taxon>Marinilabiliales</taxon>
        <taxon>Prolixibacteraceae</taxon>
        <taxon>Halosquirtibacter</taxon>
    </lineage>
</organism>
<proteinExistence type="predicted"/>
<sequence>MGQLNIEQRYKIELMYAIGASYQTIGTLISRDKFVVCREIKRNTNPLTGKYCALYADTLSKKRHREKRKHIKMDALMKDYILFYLKEGYSPEQIKGRSENAGISCVSHESIYLHIWKDKKEGGELYKYLRHKHKKYSKRGSKKEFRGKMEDRVSIDLRPNVVEEKQRFGDLEIDTIIGKDRKGAILTINDRCTGLCWIRLLEGKNAKALAQKTIDALVPFKDLIHTITSDNGREFYEHKQIAKKLNIDFYFAHPYHSWERGANENLNGLIRQYIPKGSSFENLTQEKIKSIQNKLNNRPRKRLQYDKPIEVYKKLNLDKIVAFVA</sequence>
<protein>
    <submittedName>
        <fullName evidence="1">IS30 family transposase</fullName>
    </submittedName>
</protein>